<dbReference type="EMBL" id="CYPW01000006">
    <property type="protein sequence ID" value="CUH51366.1"/>
    <property type="molecule type" value="Genomic_DNA"/>
</dbReference>
<dbReference type="AlphaFoldDB" id="A0A0P1EM70"/>
<dbReference type="GO" id="GO:0030694">
    <property type="term" value="C:bacterial-type flagellum basal body, rod"/>
    <property type="evidence" value="ECO:0007669"/>
    <property type="project" value="InterPro"/>
</dbReference>
<evidence type="ECO:0000256" key="1">
    <source>
        <dbReference type="ARBA" id="ARBA00004117"/>
    </source>
</evidence>
<dbReference type="OrthoDB" id="9788334at2"/>
<dbReference type="InterPro" id="IPR001444">
    <property type="entry name" value="Flag_bb_rod_N"/>
</dbReference>
<comment type="subunit">
    <text evidence="6">The basal body constitutes a major portion of the flagellar organelle and consists of a number of rings mounted on a central rod.</text>
</comment>
<evidence type="ECO:0000313" key="9">
    <source>
        <dbReference type="Proteomes" id="UP000054823"/>
    </source>
</evidence>
<dbReference type="STRING" id="321267.SHM7688_00802"/>
<dbReference type="GO" id="GO:0071973">
    <property type="term" value="P:bacterial-type flagellum-dependent cell motility"/>
    <property type="evidence" value="ECO:0007669"/>
    <property type="project" value="InterPro"/>
</dbReference>
<comment type="similarity">
    <text evidence="2 6">Belongs to the flagella basal body rod proteins family.</text>
</comment>
<organism evidence="8 9">
    <name type="scientific">Shimia marina</name>
    <dbReference type="NCBI Taxonomy" id="321267"/>
    <lineage>
        <taxon>Bacteria</taxon>
        <taxon>Pseudomonadati</taxon>
        <taxon>Pseudomonadota</taxon>
        <taxon>Alphaproteobacteria</taxon>
        <taxon>Rhodobacterales</taxon>
        <taxon>Roseobacteraceae</taxon>
    </lineage>
</organism>
<evidence type="ECO:0000256" key="4">
    <source>
        <dbReference type="ARBA" id="ARBA00023143"/>
    </source>
</evidence>
<proteinExistence type="inferred from homology"/>
<keyword evidence="8" id="KW-0966">Cell projection</keyword>
<accession>A0A0P1EM70</accession>
<reference evidence="8 9" key="1">
    <citation type="submission" date="2015-09" db="EMBL/GenBank/DDBJ databases">
        <authorList>
            <consortium name="Swine Surveillance"/>
        </authorList>
    </citation>
    <scope>NUCLEOTIDE SEQUENCE [LARGE SCALE GENOMIC DNA]</scope>
    <source>
        <strain evidence="8 9">CECT 7688</strain>
    </source>
</reference>
<dbReference type="PIRSF" id="PIRSF002889">
    <property type="entry name" value="Rod_FlgB"/>
    <property type="match status" value="1"/>
</dbReference>
<dbReference type="RefSeq" id="WP_058238681.1">
    <property type="nucleotide sequence ID" value="NZ_CYPW01000006.1"/>
</dbReference>
<dbReference type="InterPro" id="IPR006300">
    <property type="entry name" value="FlgB"/>
</dbReference>
<comment type="function">
    <text evidence="5 6">Structural component of flagellum, the bacterial motility apparatus. Part of the rod structure of flagellar basal body.</text>
</comment>
<evidence type="ECO:0000256" key="5">
    <source>
        <dbReference type="ARBA" id="ARBA00024934"/>
    </source>
</evidence>
<evidence type="ECO:0000256" key="3">
    <source>
        <dbReference type="ARBA" id="ARBA00014376"/>
    </source>
</evidence>
<keyword evidence="9" id="KW-1185">Reference proteome</keyword>
<keyword evidence="8" id="KW-0969">Cilium</keyword>
<evidence type="ECO:0000256" key="2">
    <source>
        <dbReference type="ARBA" id="ARBA00009677"/>
    </source>
</evidence>
<feature type="domain" description="Flagellar basal body rod protein N-terminal" evidence="7">
    <location>
        <begin position="17"/>
        <end position="38"/>
    </location>
</feature>
<sequence length="127" mass="13884">MFKSLDVFKTAHAMAQHAATRQVVVSQNMANADTPGYQAQDITPFKEVFRNDGSAKTMRATRSGHHGHSLEASALNPTLTTAEVSPNGNSVSLEEEMLKAVEVKRQHDRSMAIYKSSLTVLRTALGR</sequence>
<evidence type="ECO:0000313" key="8">
    <source>
        <dbReference type="EMBL" id="CUH51366.1"/>
    </source>
</evidence>
<name>A0A0P1EM70_9RHOB</name>
<dbReference type="Pfam" id="PF00460">
    <property type="entry name" value="Flg_bb_rod"/>
    <property type="match status" value="1"/>
</dbReference>
<keyword evidence="8" id="KW-0282">Flagellum</keyword>
<dbReference type="Proteomes" id="UP000054823">
    <property type="component" value="Unassembled WGS sequence"/>
</dbReference>
<comment type="subcellular location">
    <subcellularLocation>
        <location evidence="1 6">Bacterial flagellum basal body</location>
    </subcellularLocation>
</comment>
<gene>
    <name evidence="8" type="ORF">SHM7688_00802</name>
</gene>
<evidence type="ECO:0000259" key="7">
    <source>
        <dbReference type="Pfam" id="PF00460"/>
    </source>
</evidence>
<dbReference type="NCBIfam" id="NF009270">
    <property type="entry name" value="PRK12627.1"/>
    <property type="match status" value="1"/>
</dbReference>
<evidence type="ECO:0000256" key="6">
    <source>
        <dbReference type="PIRNR" id="PIRNR002889"/>
    </source>
</evidence>
<keyword evidence="4 6" id="KW-0975">Bacterial flagellum</keyword>
<protein>
    <recommendedName>
        <fullName evidence="3 6">Flagellar basal body rod protein FlgB</fullName>
    </recommendedName>
</protein>